<dbReference type="InterPro" id="IPR002018">
    <property type="entry name" value="CarbesteraseB"/>
</dbReference>
<evidence type="ECO:0000313" key="6">
    <source>
        <dbReference type="EMBL" id="TYQ06290.1"/>
    </source>
</evidence>
<gene>
    <name evidence="6" type="ORF">FNL38_102424</name>
</gene>
<dbReference type="InterPro" id="IPR002168">
    <property type="entry name" value="Lipase_GDXG_HIS_AS"/>
</dbReference>
<proteinExistence type="inferred from homology"/>
<dbReference type="AlphaFoldDB" id="A0A652YTB5"/>
<dbReference type="Pfam" id="PF00135">
    <property type="entry name" value="COesterase"/>
    <property type="match status" value="1"/>
</dbReference>
<dbReference type="InterPro" id="IPR019826">
    <property type="entry name" value="Carboxylesterase_B_AS"/>
</dbReference>
<protein>
    <recommendedName>
        <fullName evidence="4">Carboxylic ester hydrolase</fullName>
        <ecNumber evidence="4">3.1.1.-</ecNumber>
    </recommendedName>
</protein>
<name>A0A652YTB5_NOCGL</name>
<evidence type="ECO:0000259" key="5">
    <source>
        <dbReference type="Pfam" id="PF00135"/>
    </source>
</evidence>
<dbReference type="PANTHER" id="PTHR11559">
    <property type="entry name" value="CARBOXYLESTERASE"/>
    <property type="match status" value="1"/>
</dbReference>
<dbReference type="EMBL" id="VNIQ01000002">
    <property type="protein sequence ID" value="TYQ06290.1"/>
    <property type="molecule type" value="Genomic_DNA"/>
</dbReference>
<accession>A0A652YTB5</accession>
<dbReference type="InterPro" id="IPR029058">
    <property type="entry name" value="AB_hydrolase_fold"/>
</dbReference>
<organism evidence="6">
    <name type="scientific">Nocardia globerula</name>
    <dbReference type="NCBI Taxonomy" id="1818"/>
    <lineage>
        <taxon>Bacteria</taxon>
        <taxon>Bacillati</taxon>
        <taxon>Actinomycetota</taxon>
        <taxon>Actinomycetes</taxon>
        <taxon>Mycobacteriales</taxon>
        <taxon>Nocardiaceae</taxon>
        <taxon>Nocardia</taxon>
    </lineage>
</organism>
<dbReference type="InterPro" id="IPR050309">
    <property type="entry name" value="Type-B_Carboxylest/Lipase"/>
</dbReference>
<dbReference type="EC" id="3.1.1.-" evidence="4"/>
<keyword evidence="3 4" id="KW-0378">Hydrolase</keyword>
<dbReference type="SUPFAM" id="SSF53474">
    <property type="entry name" value="alpha/beta-Hydrolases"/>
    <property type="match status" value="1"/>
</dbReference>
<dbReference type="PROSITE" id="PS00122">
    <property type="entry name" value="CARBOXYLESTERASE_B_1"/>
    <property type="match status" value="1"/>
</dbReference>
<evidence type="ECO:0000256" key="2">
    <source>
        <dbReference type="ARBA" id="ARBA00010515"/>
    </source>
</evidence>
<dbReference type="GO" id="GO:0016787">
    <property type="term" value="F:hydrolase activity"/>
    <property type="evidence" value="ECO:0007669"/>
    <property type="project" value="UniProtKB-KW"/>
</dbReference>
<reference evidence="6" key="1">
    <citation type="submission" date="2019-07" db="EMBL/GenBank/DDBJ databases">
        <title>Genomic Encyclopedia of Type Strains, Phase IV (KMG-IV): sequencing the most valuable type-strain genomes for metagenomic binning, comparative biology and taxonomic classification.</title>
        <authorList>
            <person name="Goeker M."/>
        </authorList>
    </citation>
    <scope>NUCLEOTIDE SEQUENCE</scope>
    <source>
        <strain evidence="6">DSM 44596</strain>
    </source>
</reference>
<dbReference type="Gene3D" id="3.40.50.1820">
    <property type="entry name" value="alpha/beta hydrolase"/>
    <property type="match status" value="1"/>
</dbReference>
<dbReference type="PROSITE" id="PS01173">
    <property type="entry name" value="LIPASE_GDXG_HIS"/>
    <property type="match status" value="1"/>
</dbReference>
<evidence type="ECO:0000256" key="1">
    <source>
        <dbReference type="ARBA" id="ARBA00005964"/>
    </source>
</evidence>
<evidence type="ECO:0000256" key="3">
    <source>
        <dbReference type="ARBA" id="ARBA00022801"/>
    </source>
</evidence>
<comment type="similarity">
    <text evidence="2">Belongs to the 'GDXG' lipolytic enzyme family.</text>
</comment>
<evidence type="ECO:0000256" key="4">
    <source>
        <dbReference type="RuleBase" id="RU361235"/>
    </source>
</evidence>
<sequence length="494" mass="53929">MTDNLDVVLDSGKIRGRYLATRTGRLRTWRGIPYAASPIGPARFLAPQPVAAWAGTRSATEFDSPAPQRKSTENESCLFVNVLAPESARVTPRPVMVFIHGGAYNGGNPSTPMYWGTSLVERGDVIYVSVQYRLGALGYLDFSEFSTAEHSFDSNIGLRDQIAALEWVQRNAAAFGGDPDNVTIFGESSGANAVTTVMTTPSTRGLFARAIAQSPPAASAYGKERAHGWAREFLDIAGAPTKTPAAWLRNVPVRRLVEVGDELVRRGADEEPGTRAFAPVVGDDVLPEHPLDVFAAGKSHPVPLIVGSNLHEGRIFPRFLNILPTDPARIEKMFSHVSADVKARALAAYPTYPHRYAAADIGGDITFWEPMVLCAQGHCDVAPTYSYRYDFAPRILTLVGLGATHATELFAVFGRSDALTGALTAIGGRRSLATVTEAMQEHWINFARTGSPGTEWPVYTSAQRRTMIFDRISRVESDPLGDRRRAWIGYEHRR</sequence>
<feature type="domain" description="Carboxylesterase type B" evidence="5">
    <location>
        <begin position="7"/>
        <end position="471"/>
    </location>
</feature>
<comment type="caution">
    <text evidence="6">The sequence shown here is derived from an EMBL/GenBank/DDBJ whole genome shotgun (WGS) entry which is preliminary data.</text>
</comment>
<comment type="similarity">
    <text evidence="1 4">Belongs to the type-B carboxylesterase/lipase family.</text>
</comment>